<proteinExistence type="predicted"/>
<feature type="transmembrane region" description="Helical" evidence="9">
    <location>
        <begin position="390"/>
        <end position="410"/>
    </location>
</feature>
<dbReference type="EMBL" id="JH921430">
    <property type="protein sequence ID" value="EKD20113.1"/>
    <property type="molecule type" value="Genomic_DNA"/>
</dbReference>
<dbReference type="GO" id="GO:0006879">
    <property type="term" value="P:intracellular iron ion homeostasis"/>
    <property type="evidence" value="ECO:0007669"/>
    <property type="project" value="TreeGrafter"/>
</dbReference>
<keyword evidence="13" id="KW-1185">Reference proteome</keyword>
<feature type="transmembrane region" description="Helical" evidence="9">
    <location>
        <begin position="239"/>
        <end position="259"/>
    </location>
</feature>
<reference evidence="12 13" key="1">
    <citation type="journal article" date="2012" name="BMC Genomics">
        <title>Sequencing the genome of Marssonina brunnea reveals fungus-poplar co-evolution.</title>
        <authorList>
            <person name="Zhu S."/>
            <person name="Cao Y.-Z."/>
            <person name="Jiang C."/>
            <person name="Tan B.-Y."/>
            <person name="Wang Z."/>
            <person name="Feng S."/>
            <person name="Zhang L."/>
            <person name="Su X.-H."/>
            <person name="Brejova B."/>
            <person name="Vinar T."/>
            <person name="Xu M."/>
            <person name="Wang M.-X."/>
            <person name="Zhang S.-G."/>
            <person name="Huang M.-R."/>
            <person name="Wu R."/>
            <person name="Zhou Y."/>
        </authorList>
    </citation>
    <scope>NUCLEOTIDE SEQUENCE [LARGE SCALE GENOMIC DNA]</scope>
    <source>
        <strain evidence="12 13">MB_m1</strain>
    </source>
</reference>
<dbReference type="HOGENOM" id="CLU_010365_2_0_1"/>
<dbReference type="GeneID" id="18758000"/>
<dbReference type="eggNOG" id="KOG0039">
    <property type="taxonomic scope" value="Eukaryota"/>
</dbReference>
<evidence type="ECO:0000259" key="11">
    <source>
        <dbReference type="PROSITE" id="PS51384"/>
    </source>
</evidence>
<organism evidence="12 13">
    <name type="scientific">Marssonina brunnea f. sp. multigermtubi (strain MB_m1)</name>
    <name type="common">Marssonina leaf spot fungus</name>
    <dbReference type="NCBI Taxonomy" id="1072389"/>
    <lineage>
        <taxon>Eukaryota</taxon>
        <taxon>Fungi</taxon>
        <taxon>Dikarya</taxon>
        <taxon>Ascomycota</taxon>
        <taxon>Pezizomycotina</taxon>
        <taxon>Leotiomycetes</taxon>
        <taxon>Helotiales</taxon>
        <taxon>Drepanopezizaceae</taxon>
        <taxon>Drepanopeziza</taxon>
    </lineage>
</organism>
<dbReference type="PROSITE" id="PS51384">
    <property type="entry name" value="FAD_FR"/>
    <property type="match status" value="1"/>
</dbReference>
<dbReference type="KEGG" id="mbe:MBM_02065"/>
<feature type="transmembrane region" description="Helical" evidence="9">
    <location>
        <begin position="181"/>
        <end position="202"/>
    </location>
</feature>
<gene>
    <name evidence="12" type="ORF">MBM_02065</name>
</gene>
<evidence type="ECO:0000256" key="10">
    <source>
        <dbReference type="SAM" id="SignalP"/>
    </source>
</evidence>
<evidence type="ECO:0000256" key="2">
    <source>
        <dbReference type="ARBA" id="ARBA00022448"/>
    </source>
</evidence>
<dbReference type="InterPro" id="IPR017927">
    <property type="entry name" value="FAD-bd_FR_type"/>
</dbReference>
<evidence type="ECO:0000313" key="13">
    <source>
        <dbReference type="Proteomes" id="UP000006753"/>
    </source>
</evidence>
<evidence type="ECO:0000256" key="6">
    <source>
        <dbReference type="ARBA" id="ARBA00023136"/>
    </source>
</evidence>
<evidence type="ECO:0000256" key="4">
    <source>
        <dbReference type="ARBA" id="ARBA00022989"/>
    </source>
</evidence>
<sequence>MYHLVPSLLLLLWQTAGASAGGIIGYGITMYKPVCAYACSDALSSLYLNCTTFMSHDSMDMAGMKLKKRMDMGSEMMGMTSDECYATDRVWQETLAYCMKDRCGTIDGVSEERIAKAYSKLSNSDAVYSEVLPAERPATELDADAEWLNVTSLVNSKLYFDNRQTRSEFEYQETMHARLSIVVYVLTVGIALVVGYFARFGLARLVPVAVSKHLVLPALFNGRHQAPLPGNLGYAPSRLLSFLIFLYVLLNIIFSAVPYKSVAPNAESTWFTAKKNEIATYVANRTGVLSFANLGIAILFAGRLNPLILLSGLSQNACLTFHRWAARVSTAQAIVHSIIYTVTYFWDGGKQAYYDEVKKAYYWWGIVATVLMSLGLAFSILPLRKAQYEIFLVAHVIMAIMVLIGCWYHIELRFGTSWGYEVWLYICIAFWSFDRLARFGLARYRNMWGTTTQAVAELTPGGHFIKLTVYPGKKWTFGPGQHAFLFFPSTGRFWENHPFSIAAWDHGSSSSSSSSPSSQVTEEAASSPQQRDPEKDADMEISHAPAGNDSSSTSSSSLPTKTRPATHATATTTYTGDGRPSITFLIRPHKGMTSTIQRELAALPTPTHFPLSLEGPHGHAADLSRADAILCIAGGIGITALTAYTQHFVEARRRQAMAARRLVLAWSYRERELAPVVRALLPADAEALGVVFVWRCTTEGERVDVPALVQSEAQAAKRLAVLVSASGGLADEVRRWVVECEGVAGTRIQLHEESFTW</sequence>
<dbReference type="GO" id="GO:0005886">
    <property type="term" value="C:plasma membrane"/>
    <property type="evidence" value="ECO:0007669"/>
    <property type="project" value="TreeGrafter"/>
</dbReference>
<feature type="transmembrane region" description="Helical" evidence="9">
    <location>
        <begin position="361"/>
        <end position="383"/>
    </location>
</feature>
<keyword evidence="10" id="KW-0732">Signal</keyword>
<evidence type="ECO:0000256" key="9">
    <source>
        <dbReference type="SAM" id="Phobius"/>
    </source>
</evidence>
<dbReference type="Proteomes" id="UP000006753">
    <property type="component" value="Unassembled WGS sequence"/>
</dbReference>
<evidence type="ECO:0000256" key="3">
    <source>
        <dbReference type="ARBA" id="ARBA00022692"/>
    </source>
</evidence>
<dbReference type="RefSeq" id="XP_007289954.1">
    <property type="nucleotide sequence ID" value="XM_007289892.1"/>
</dbReference>
<dbReference type="GO" id="GO:0000293">
    <property type="term" value="F:ferric-chelate reductase activity"/>
    <property type="evidence" value="ECO:0007669"/>
    <property type="project" value="TreeGrafter"/>
</dbReference>
<keyword evidence="4 9" id="KW-1133">Transmembrane helix</keyword>
<dbReference type="InterPro" id="IPR039261">
    <property type="entry name" value="FNR_nucleotide-bd"/>
</dbReference>
<dbReference type="InterPro" id="IPR051410">
    <property type="entry name" value="Ferric/Cupric_Reductase"/>
</dbReference>
<feature type="domain" description="FAD-binding FR-type" evidence="11">
    <location>
        <begin position="445"/>
        <end position="623"/>
    </location>
</feature>
<feature type="region of interest" description="Disordered" evidence="8">
    <location>
        <begin position="510"/>
        <end position="582"/>
    </location>
</feature>
<evidence type="ECO:0000256" key="1">
    <source>
        <dbReference type="ARBA" id="ARBA00004141"/>
    </source>
</evidence>
<keyword evidence="3 9" id="KW-0812">Transmembrane</keyword>
<name>K1XH75_MARBU</name>
<feature type="chain" id="PRO_5003855116" evidence="10">
    <location>
        <begin position="21"/>
        <end position="757"/>
    </location>
</feature>
<feature type="compositionally biased region" description="Polar residues" evidence="8">
    <location>
        <begin position="519"/>
        <end position="530"/>
    </location>
</feature>
<dbReference type="PANTHER" id="PTHR32361">
    <property type="entry name" value="FERRIC/CUPRIC REDUCTASE TRANSMEMBRANE COMPONENT"/>
    <property type="match status" value="1"/>
</dbReference>
<feature type="compositionally biased region" description="Low complexity" evidence="8">
    <location>
        <begin position="550"/>
        <end position="575"/>
    </location>
</feature>
<keyword evidence="6 9" id="KW-0472">Membrane</keyword>
<dbReference type="InterPro" id="IPR013112">
    <property type="entry name" value="FAD-bd_8"/>
</dbReference>
<feature type="signal peptide" evidence="10">
    <location>
        <begin position="1"/>
        <end position="20"/>
    </location>
</feature>
<dbReference type="InterPro" id="IPR013130">
    <property type="entry name" value="Fe3_Rdtase_TM_dom"/>
</dbReference>
<protein>
    <submittedName>
        <fullName evidence="12">Ferric reductase like transmembrane component</fullName>
    </submittedName>
</protein>
<dbReference type="InParanoid" id="K1XH75"/>
<dbReference type="OMA" id="GHQWGYE"/>
<keyword evidence="5" id="KW-0406">Ion transport</keyword>
<dbReference type="AlphaFoldDB" id="K1XH75"/>
<keyword evidence="7" id="KW-0325">Glycoprotein</keyword>
<evidence type="ECO:0000256" key="8">
    <source>
        <dbReference type="SAM" id="MobiDB-lite"/>
    </source>
</evidence>
<evidence type="ECO:0000256" key="5">
    <source>
        <dbReference type="ARBA" id="ARBA00023065"/>
    </source>
</evidence>
<dbReference type="SFLD" id="SFLDG01168">
    <property type="entry name" value="Ferric_reductase_subgroup_(FRE"/>
    <property type="match status" value="1"/>
</dbReference>
<dbReference type="CDD" id="cd06186">
    <property type="entry name" value="NOX_Duox_like_FAD_NADP"/>
    <property type="match status" value="1"/>
</dbReference>
<feature type="compositionally biased region" description="Basic and acidic residues" evidence="8">
    <location>
        <begin position="531"/>
        <end position="541"/>
    </location>
</feature>
<dbReference type="SFLD" id="SFLDS00052">
    <property type="entry name" value="Ferric_Reductase_Domain"/>
    <property type="match status" value="1"/>
</dbReference>
<dbReference type="PANTHER" id="PTHR32361:SF9">
    <property type="entry name" value="FERRIC REDUCTASE TRANSMEMBRANE COMPONENT 3-RELATED"/>
    <property type="match status" value="1"/>
</dbReference>
<dbReference type="GO" id="GO:0015677">
    <property type="term" value="P:copper ion import"/>
    <property type="evidence" value="ECO:0007669"/>
    <property type="project" value="TreeGrafter"/>
</dbReference>
<comment type="subcellular location">
    <subcellularLocation>
        <location evidence="1">Membrane</location>
        <topology evidence="1">Multi-pass membrane protein</topology>
    </subcellularLocation>
</comment>
<dbReference type="Pfam" id="PF08022">
    <property type="entry name" value="FAD_binding_8"/>
    <property type="match status" value="1"/>
</dbReference>
<dbReference type="Gene3D" id="3.40.50.80">
    <property type="entry name" value="Nucleotide-binding domain of ferredoxin-NADP reductase (FNR) module"/>
    <property type="match status" value="1"/>
</dbReference>
<feature type="transmembrane region" description="Helical" evidence="9">
    <location>
        <begin position="324"/>
        <end position="346"/>
    </location>
</feature>
<evidence type="ECO:0000256" key="7">
    <source>
        <dbReference type="ARBA" id="ARBA00023180"/>
    </source>
</evidence>
<dbReference type="OrthoDB" id="167398at2759"/>
<evidence type="ECO:0000313" key="12">
    <source>
        <dbReference type="EMBL" id="EKD20113.1"/>
    </source>
</evidence>
<dbReference type="GO" id="GO:0006826">
    <property type="term" value="P:iron ion transport"/>
    <property type="evidence" value="ECO:0007669"/>
    <property type="project" value="TreeGrafter"/>
</dbReference>
<keyword evidence="2" id="KW-0813">Transport</keyword>
<dbReference type="Pfam" id="PF01794">
    <property type="entry name" value="Ferric_reduct"/>
    <property type="match status" value="1"/>
</dbReference>
<accession>K1XH75</accession>
<dbReference type="SUPFAM" id="SSF52343">
    <property type="entry name" value="Ferredoxin reductase-like, C-terminal NADP-linked domain"/>
    <property type="match status" value="1"/>
</dbReference>